<keyword evidence="3" id="KW-1185">Reference proteome</keyword>
<reference evidence="2 3" key="1">
    <citation type="submission" date="2014-03" db="EMBL/GenBank/DDBJ databases">
        <title>Draft Genome Sequences of Four Burkholderia Strains.</title>
        <authorList>
            <person name="Liu X.Y."/>
            <person name="Li C.X."/>
            <person name="Xu J.H."/>
        </authorList>
    </citation>
    <scope>NUCLEOTIDE SEQUENCE [LARGE SCALE GENOMIC DNA]</scope>
    <source>
        <strain evidence="2 3">DSM 50014</strain>
    </source>
</reference>
<keyword evidence="1" id="KW-1133">Transmembrane helix</keyword>
<name>A0A069PM96_9BURK</name>
<evidence type="ECO:0000313" key="3">
    <source>
        <dbReference type="Proteomes" id="UP000027466"/>
    </source>
</evidence>
<sequence length="74" mass="7808">MSGVDSDTARRALHTAGAFDNSSAMPPEEFTVGAGARCYALATIAAYRPLLFWGGFAAIIAVPMLFAVRLLHHG</sequence>
<comment type="caution">
    <text evidence="2">The sequence shown here is derived from an EMBL/GenBank/DDBJ whole genome shotgun (WGS) entry which is preliminary data.</text>
</comment>
<proteinExistence type="predicted"/>
<evidence type="ECO:0000313" key="2">
    <source>
        <dbReference type="EMBL" id="KDR38421.1"/>
    </source>
</evidence>
<keyword evidence="1" id="KW-0472">Membrane</keyword>
<dbReference type="AlphaFoldDB" id="A0A069PM96"/>
<dbReference type="Proteomes" id="UP000027466">
    <property type="component" value="Unassembled WGS sequence"/>
</dbReference>
<keyword evidence="1" id="KW-0812">Transmembrane</keyword>
<protein>
    <submittedName>
        <fullName evidence="2">Uncharacterized protein</fullName>
    </submittedName>
</protein>
<accession>A0A069PM96</accession>
<organism evidence="2 3">
    <name type="scientific">Caballeronia glathei</name>
    <dbReference type="NCBI Taxonomy" id="60547"/>
    <lineage>
        <taxon>Bacteria</taxon>
        <taxon>Pseudomonadati</taxon>
        <taxon>Pseudomonadota</taxon>
        <taxon>Betaproteobacteria</taxon>
        <taxon>Burkholderiales</taxon>
        <taxon>Burkholderiaceae</taxon>
        <taxon>Caballeronia</taxon>
    </lineage>
</organism>
<dbReference type="EMBL" id="JFHC01000090">
    <property type="protein sequence ID" value="KDR38421.1"/>
    <property type="molecule type" value="Genomic_DNA"/>
</dbReference>
<gene>
    <name evidence="2" type="ORF">BG61_40825</name>
</gene>
<feature type="transmembrane region" description="Helical" evidence="1">
    <location>
        <begin position="50"/>
        <end position="71"/>
    </location>
</feature>
<evidence type="ECO:0000256" key="1">
    <source>
        <dbReference type="SAM" id="Phobius"/>
    </source>
</evidence>